<reference evidence="2 3" key="1">
    <citation type="journal article" date="2015" name="Genome Announc.">
        <title>Virulence Factor Genes Detected in the Complete Genome Sequence of Corynebacterium uterequi DSM 45634, Isolated from the Uterus of a Maiden Mare.</title>
        <authorList>
            <person name="Ruckert C."/>
            <person name="Kriete M."/>
            <person name="Jaenicke S."/>
            <person name="Winkler A."/>
            <person name="Tauch A."/>
        </authorList>
    </citation>
    <scope>NUCLEOTIDE SEQUENCE [LARGE SCALE GENOMIC DNA]</scope>
    <source>
        <strain evidence="2 3">DSM 45634</strain>
    </source>
</reference>
<dbReference type="Proteomes" id="UP000035548">
    <property type="component" value="Chromosome"/>
</dbReference>
<proteinExistence type="predicted"/>
<evidence type="ECO:0000313" key="3">
    <source>
        <dbReference type="Proteomes" id="UP000035548"/>
    </source>
</evidence>
<dbReference type="AlphaFoldDB" id="A0A0G3HEZ6"/>
<feature type="region of interest" description="Disordered" evidence="1">
    <location>
        <begin position="48"/>
        <end position="73"/>
    </location>
</feature>
<keyword evidence="3" id="KW-1185">Reference proteome</keyword>
<protein>
    <submittedName>
        <fullName evidence="2">Uncharacterized protein</fullName>
    </submittedName>
</protein>
<dbReference type="EMBL" id="CP011546">
    <property type="protein sequence ID" value="AKK11921.1"/>
    <property type="molecule type" value="Genomic_DNA"/>
</dbReference>
<sequence>MNGLVSNELLDGGQGTVRQGHVLAGSEMWLLGRAHMICATREAEAAASAGGAHQADTARLRASKVAKQRMALP</sequence>
<dbReference type="KEGG" id="cut:CUTER_09765"/>
<accession>A0A0G3HEZ6</accession>
<gene>
    <name evidence="2" type="ORF">CUTER_09765</name>
</gene>
<dbReference type="STRING" id="1072256.CUTER_09765"/>
<evidence type="ECO:0000256" key="1">
    <source>
        <dbReference type="SAM" id="MobiDB-lite"/>
    </source>
</evidence>
<feature type="compositionally biased region" description="Low complexity" evidence="1">
    <location>
        <begin position="48"/>
        <end position="57"/>
    </location>
</feature>
<evidence type="ECO:0000313" key="2">
    <source>
        <dbReference type="EMBL" id="AKK11921.1"/>
    </source>
</evidence>
<name>A0A0G3HEZ6_9CORY</name>
<dbReference type="PATRIC" id="fig|1072256.5.peg.1924"/>
<organism evidence="2 3">
    <name type="scientific">Corynebacterium uterequi</name>
    <dbReference type="NCBI Taxonomy" id="1072256"/>
    <lineage>
        <taxon>Bacteria</taxon>
        <taxon>Bacillati</taxon>
        <taxon>Actinomycetota</taxon>
        <taxon>Actinomycetes</taxon>
        <taxon>Mycobacteriales</taxon>
        <taxon>Corynebacteriaceae</taxon>
        <taxon>Corynebacterium</taxon>
    </lineage>
</organism>
<reference evidence="3" key="2">
    <citation type="submission" date="2015-05" db="EMBL/GenBank/DDBJ databases">
        <title>Complete genome sequence of Corynebacterium uterequi DSM 45634, isolated from the uterus of a maiden mare.</title>
        <authorList>
            <person name="Ruckert C."/>
            <person name="Albersmeier A."/>
            <person name="Winkler A."/>
            <person name="Tauch A."/>
        </authorList>
    </citation>
    <scope>NUCLEOTIDE SEQUENCE [LARGE SCALE GENOMIC DNA]</scope>
    <source>
        <strain evidence="3">DSM 45634</strain>
    </source>
</reference>